<keyword evidence="3" id="KW-0032">Aminotransferase</keyword>
<sequence length="440" mass="46496">MLTYNVNIRCKSKVVFGEVVGVGCLEGGGAVYVRHRLDASLGDVLFGAAACAGVWGRDGLVARALASCGAGRDGLVCLSVRTGWDLWLGASGLGEGDEVLASAITHPEMGRIARLRGLRVVPVDLDPATLAPGVGALEASVSARTRVVLVAHLFGGRLDLGPVSRFCGEHGLSLVEDCAQAFAGPGEVGHPEADVSMYSFGTLKTATAFGGAVLRVRDGEVLGRMREIEADYPVQTRREYAGRLLKGILLLGASRPGVYGFLIRACARLGLDLDGLVDVATKSHAVGVPDGELLRRIRRRPCAPLISLLLRRLRRFDRGRLAARTAAGERLSDALGPYVMRPGSGSLGRTHWIFPVVVHDPDELVEGLRRRGFDASRATSSIVALSPPDGAPEPFEAARMMAGIVFLPAPIGLPEKEMGRLASVVNGLAVPRRDAGRLLA</sequence>
<dbReference type="Gene3D" id="3.40.640.10">
    <property type="entry name" value="Type I PLP-dependent aspartate aminotransferase-like (Major domain)"/>
    <property type="match status" value="1"/>
</dbReference>
<evidence type="ECO:0000256" key="1">
    <source>
        <dbReference type="ARBA" id="ARBA00001933"/>
    </source>
</evidence>
<gene>
    <name evidence="3" type="ORF">GBA63_08820</name>
</gene>
<evidence type="ECO:0000256" key="2">
    <source>
        <dbReference type="RuleBase" id="RU004508"/>
    </source>
</evidence>
<dbReference type="SUPFAM" id="SSF53383">
    <property type="entry name" value="PLP-dependent transferases"/>
    <property type="match status" value="1"/>
</dbReference>
<protein>
    <submittedName>
        <fullName evidence="3">DegT/DnrJ/EryC1/StrS aminotransferase family protein</fullName>
    </submittedName>
</protein>
<organism evidence="3 4">
    <name type="scientific">Rubrobacter tropicus</name>
    <dbReference type="NCBI Taxonomy" id="2653851"/>
    <lineage>
        <taxon>Bacteria</taxon>
        <taxon>Bacillati</taxon>
        <taxon>Actinomycetota</taxon>
        <taxon>Rubrobacteria</taxon>
        <taxon>Rubrobacterales</taxon>
        <taxon>Rubrobacteraceae</taxon>
        <taxon>Rubrobacter</taxon>
    </lineage>
</organism>
<dbReference type="GO" id="GO:0000271">
    <property type="term" value="P:polysaccharide biosynthetic process"/>
    <property type="evidence" value="ECO:0007669"/>
    <property type="project" value="TreeGrafter"/>
</dbReference>
<dbReference type="EMBL" id="CP045119">
    <property type="protein sequence ID" value="QIN82736.1"/>
    <property type="molecule type" value="Genomic_DNA"/>
</dbReference>
<name>A0A6G8Q8D6_9ACTN</name>
<evidence type="ECO:0000313" key="3">
    <source>
        <dbReference type="EMBL" id="QIN82736.1"/>
    </source>
</evidence>
<dbReference type="InterPro" id="IPR015424">
    <property type="entry name" value="PyrdxlP-dep_Trfase"/>
</dbReference>
<accession>A0A6G8Q8D6</accession>
<keyword evidence="2" id="KW-0663">Pyridoxal phosphate</keyword>
<dbReference type="Pfam" id="PF01041">
    <property type="entry name" value="DegT_DnrJ_EryC1"/>
    <property type="match status" value="1"/>
</dbReference>
<comment type="similarity">
    <text evidence="2">Belongs to the DegT/DnrJ/EryC1 family.</text>
</comment>
<dbReference type="GO" id="GO:0030170">
    <property type="term" value="F:pyridoxal phosphate binding"/>
    <property type="evidence" value="ECO:0007669"/>
    <property type="project" value="TreeGrafter"/>
</dbReference>
<dbReference type="PANTHER" id="PTHR30244:SF34">
    <property type="entry name" value="DTDP-4-AMINO-4,6-DIDEOXYGALACTOSE TRANSAMINASE"/>
    <property type="match status" value="1"/>
</dbReference>
<dbReference type="PANTHER" id="PTHR30244">
    <property type="entry name" value="TRANSAMINASE"/>
    <property type="match status" value="1"/>
</dbReference>
<keyword evidence="3" id="KW-0808">Transferase</keyword>
<proteinExistence type="inferred from homology"/>
<dbReference type="AlphaFoldDB" id="A0A6G8Q8D6"/>
<dbReference type="InterPro" id="IPR000653">
    <property type="entry name" value="DegT/StrS_aminotransferase"/>
</dbReference>
<dbReference type="Proteomes" id="UP000501452">
    <property type="component" value="Chromosome"/>
</dbReference>
<dbReference type="KEGG" id="rub:GBA63_08820"/>
<comment type="cofactor">
    <cofactor evidence="1">
        <name>pyridoxal 5'-phosphate</name>
        <dbReference type="ChEBI" id="CHEBI:597326"/>
    </cofactor>
</comment>
<keyword evidence="4" id="KW-1185">Reference proteome</keyword>
<dbReference type="GO" id="GO:0008483">
    <property type="term" value="F:transaminase activity"/>
    <property type="evidence" value="ECO:0007669"/>
    <property type="project" value="UniProtKB-KW"/>
</dbReference>
<reference evidence="3 4" key="1">
    <citation type="submission" date="2019-10" db="EMBL/GenBank/DDBJ databases">
        <title>Rubrobacter sp nov SCSIO 52090 isolated from a deep-sea sediment in the South China Sea.</title>
        <authorList>
            <person name="Chen R.W."/>
        </authorList>
    </citation>
    <scope>NUCLEOTIDE SEQUENCE [LARGE SCALE GENOMIC DNA]</scope>
    <source>
        <strain evidence="3 4">SCSIO 52909</strain>
    </source>
</reference>
<dbReference type="InterPro" id="IPR015421">
    <property type="entry name" value="PyrdxlP-dep_Trfase_major"/>
</dbReference>
<evidence type="ECO:0000313" key="4">
    <source>
        <dbReference type="Proteomes" id="UP000501452"/>
    </source>
</evidence>